<dbReference type="EMBL" id="CAJNNV010011620">
    <property type="protein sequence ID" value="CAE8599931.1"/>
    <property type="molecule type" value="Genomic_DNA"/>
</dbReference>
<organism evidence="7 8">
    <name type="scientific">Polarella glacialis</name>
    <name type="common">Dinoflagellate</name>
    <dbReference type="NCBI Taxonomy" id="89957"/>
    <lineage>
        <taxon>Eukaryota</taxon>
        <taxon>Sar</taxon>
        <taxon>Alveolata</taxon>
        <taxon>Dinophyceae</taxon>
        <taxon>Suessiales</taxon>
        <taxon>Suessiaceae</taxon>
        <taxon>Polarella</taxon>
    </lineage>
</organism>
<comment type="caution">
    <text evidence="7">The sequence shown here is derived from an EMBL/GenBank/DDBJ whole genome shotgun (WGS) entry which is preliminary data.</text>
</comment>
<dbReference type="PROSITE" id="PS01180">
    <property type="entry name" value="CUB"/>
    <property type="match status" value="1"/>
</dbReference>
<keyword evidence="4" id="KW-0325">Glycoprotein</keyword>
<dbReference type="CDD" id="cd00041">
    <property type="entry name" value="CUB"/>
    <property type="match status" value="1"/>
</dbReference>
<reference evidence="7" key="1">
    <citation type="submission" date="2021-02" db="EMBL/GenBank/DDBJ databases">
        <authorList>
            <person name="Dougan E. K."/>
            <person name="Rhodes N."/>
            <person name="Thang M."/>
            <person name="Chan C."/>
        </authorList>
    </citation>
    <scope>NUCLEOTIDE SEQUENCE</scope>
</reference>
<dbReference type="InterPro" id="IPR050350">
    <property type="entry name" value="Compl-Cell_Adhes-Reg"/>
</dbReference>
<feature type="domain" description="Sushi" evidence="6">
    <location>
        <begin position="120"/>
        <end position="189"/>
    </location>
</feature>
<dbReference type="AlphaFoldDB" id="A0A813ENG5"/>
<keyword evidence="3" id="KW-1015">Disulfide bond</keyword>
<dbReference type="InterPro" id="IPR000859">
    <property type="entry name" value="CUB_dom"/>
</dbReference>
<sequence length="1125" mass="122910">GCDSSSLQIHGDDPVFCDLGPSALTTDGTTGRWVDKFGNDMEIPICVLRRDWCPGIELMGLRSEVKALTNSYEFASIATLRCHLGYEMVGGNDTLTCLNGEAGLTGVWDSMPLRCELAPNFCPSPDSSNAYQVQGAIDYTLGIVATFKCHRGFTYLSGDLTATCEVSDSSYGGLWKAGPGAAQPVVCVPEQAYCPVPNIFRGFVASVTSAGEPGSVAELRCHDGFHDPRTKMTQRTTLCLDKPGAGETAGNFSIGLSFTSRDLQRAEELVIDVLEVLEEHDAAEYRFEDFHWDAKLRFQGRWVFELGSALRDLQHDMSVREVLQMFPHFDGISDKYLEQFTSDHLRILLRLLKAKAEQLQDLTAETAREQFGAYDRLKISFQNGKALPPDGWLADSGKQFGDRRNGLFYGWKCGVSESEINSGAANRSRSLYSSLENTLVATDPLSRCEDQEWYIHLPTGSYLVEVTVQDTQHLSTSSGCRLQGTNLGFPSTVGPPGTAVMRSMTVHVTGNLTISADEDSGCSTLNRVTIQDITALGAGNELPVLQCDRIAGWCPVPEARDKSHIVSMAAMSPRYLGSQVQFACDDRHVYDHGLTTLMCGSTAGGSSGRWVATTGGQSSLQISCSLNRTWCPALPVLTGAAVTSLAPPHQGVGSEVMLQCRRGFRRQAGNPYARCTEGTTTGVWCSGTGPDDCTTPAIWLHCEAIPDYCSPMNGGESLIANVSAGMEGEDEFPSHVTRVVSEVIPVPAGAYGGIVELQCPPHHRQVIGDSRVVCGHGPLGSGAWQRARENSTIVSDSSVDDSTIQLVDEAIAQPLVCELDHMYGARRQYYTTFSGLYGGNRSGLDVVPNIDETESQYDSYHFETWLSPNISDSYIFSIEVIGSFTFSLDGRVLLSGRSKGVEAQRFRPPAQELLINEYYKLSLQFLSDPDLSDRSDPAQREVTRHIRLLWASTSQPTPVIVPPTVLYHSFEQLYSFPRVVSTLNDMYPCDAENPVIRRLSINDTGVLFDGTKGRKYNQKLHCTIVISTEMDAVFNVFVNYFDVQETPGCIADRVDISQGLGGGQIELVGARCGVYAKGDVLASFQGRALQIDFVTDNDIENEGFNISYEIRPWLSDKLAVTTGAR</sequence>
<dbReference type="Pfam" id="PF00084">
    <property type="entry name" value="Sushi"/>
    <property type="match status" value="3"/>
</dbReference>
<dbReference type="InterPro" id="IPR000436">
    <property type="entry name" value="Sushi_SCR_CCP_dom"/>
</dbReference>
<dbReference type="Proteomes" id="UP000654075">
    <property type="component" value="Unassembled WGS sequence"/>
</dbReference>
<evidence type="ECO:0000313" key="7">
    <source>
        <dbReference type="EMBL" id="CAE8599931.1"/>
    </source>
</evidence>
<accession>A0A813ENG5</accession>
<dbReference type="InterPro" id="IPR008979">
    <property type="entry name" value="Galactose-bd-like_sf"/>
</dbReference>
<feature type="domain" description="CUB" evidence="5">
    <location>
        <begin position="989"/>
        <end position="1111"/>
    </location>
</feature>
<dbReference type="Gene3D" id="2.60.120.430">
    <property type="entry name" value="Galactose-binding lectin"/>
    <property type="match status" value="1"/>
</dbReference>
<dbReference type="Gene3D" id="2.10.70.10">
    <property type="entry name" value="Complement Module, domain 1"/>
    <property type="match status" value="2"/>
</dbReference>
<dbReference type="SMART" id="SM00042">
    <property type="entry name" value="CUB"/>
    <property type="match status" value="1"/>
</dbReference>
<feature type="domain" description="Sushi" evidence="6">
    <location>
        <begin position="629"/>
        <end position="695"/>
    </location>
</feature>
<dbReference type="InterPro" id="IPR035914">
    <property type="entry name" value="Sperma_CUB_dom_sf"/>
</dbReference>
<proteinExistence type="predicted"/>
<dbReference type="OrthoDB" id="407380at2759"/>
<evidence type="ECO:0000259" key="6">
    <source>
        <dbReference type="PROSITE" id="PS50923"/>
    </source>
</evidence>
<dbReference type="PANTHER" id="PTHR19325:SF575">
    <property type="entry name" value="LOCOMOTION-RELATED PROTEIN HIKARU GENKI"/>
    <property type="match status" value="1"/>
</dbReference>
<name>A0A813ENG5_POLGL</name>
<feature type="non-terminal residue" evidence="7">
    <location>
        <position position="1"/>
    </location>
</feature>
<gene>
    <name evidence="7" type="ORF">PGLA1383_LOCUS18271</name>
</gene>
<dbReference type="Pfam" id="PF00431">
    <property type="entry name" value="CUB"/>
    <property type="match status" value="1"/>
</dbReference>
<feature type="domain" description="Sushi" evidence="6">
    <location>
        <begin position="51"/>
        <end position="117"/>
    </location>
</feature>
<evidence type="ECO:0000256" key="3">
    <source>
        <dbReference type="ARBA" id="ARBA00023157"/>
    </source>
</evidence>
<protein>
    <submittedName>
        <fullName evidence="7">Uncharacterized protein</fullName>
    </submittedName>
</protein>
<keyword evidence="8" id="KW-1185">Reference proteome</keyword>
<dbReference type="SUPFAM" id="SSF49854">
    <property type="entry name" value="Spermadhesin, CUB domain"/>
    <property type="match status" value="1"/>
</dbReference>
<dbReference type="InterPro" id="IPR035976">
    <property type="entry name" value="Sushi/SCR/CCP_sf"/>
</dbReference>
<dbReference type="PANTHER" id="PTHR19325">
    <property type="entry name" value="COMPLEMENT COMPONENT-RELATED SUSHI DOMAIN-CONTAINING"/>
    <property type="match status" value="1"/>
</dbReference>
<evidence type="ECO:0000256" key="1">
    <source>
        <dbReference type="ARBA" id="ARBA00022659"/>
    </source>
</evidence>
<dbReference type="SUPFAM" id="SSF57535">
    <property type="entry name" value="Complement control module/SCR domain"/>
    <property type="match status" value="1"/>
</dbReference>
<evidence type="ECO:0000313" key="8">
    <source>
        <dbReference type="Proteomes" id="UP000654075"/>
    </source>
</evidence>
<evidence type="ECO:0000256" key="2">
    <source>
        <dbReference type="ARBA" id="ARBA00022737"/>
    </source>
</evidence>
<dbReference type="SUPFAM" id="SSF49785">
    <property type="entry name" value="Galactose-binding domain-like"/>
    <property type="match status" value="1"/>
</dbReference>
<dbReference type="CDD" id="cd00033">
    <property type="entry name" value="CCP"/>
    <property type="match status" value="3"/>
</dbReference>
<evidence type="ECO:0000256" key="4">
    <source>
        <dbReference type="ARBA" id="ARBA00023180"/>
    </source>
</evidence>
<evidence type="ECO:0000259" key="5">
    <source>
        <dbReference type="PROSITE" id="PS01180"/>
    </source>
</evidence>
<dbReference type="SMART" id="SM00032">
    <property type="entry name" value="CCP"/>
    <property type="match status" value="5"/>
</dbReference>
<keyword evidence="2" id="KW-0677">Repeat</keyword>
<keyword evidence="1" id="KW-0768">Sushi</keyword>
<dbReference type="PROSITE" id="PS50923">
    <property type="entry name" value="SUSHI"/>
    <property type="match status" value="3"/>
</dbReference>
<dbReference type="Gene3D" id="2.60.120.290">
    <property type="entry name" value="Spermadhesin, CUB domain"/>
    <property type="match status" value="1"/>
</dbReference>